<evidence type="ECO:0000313" key="10">
    <source>
        <dbReference type="Proteomes" id="UP000449944"/>
    </source>
</evidence>
<comment type="caution">
    <text evidence="9">The sequence shown here is derived from an EMBL/GenBank/DDBJ whole genome shotgun (WGS) entry which is preliminary data.</text>
</comment>
<organism evidence="9 10">
    <name type="scientific">Providencia alcalifaciens</name>
    <dbReference type="NCBI Taxonomy" id="126385"/>
    <lineage>
        <taxon>Bacteria</taxon>
        <taxon>Pseudomonadati</taxon>
        <taxon>Pseudomonadota</taxon>
        <taxon>Gammaproteobacteria</taxon>
        <taxon>Enterobacterales</taxon>
        <taxon>Morganellaceae</taxon>
        <taxon>Providencia</taxon>
    </lineage>
</organism>
<proteinExistence type="inferred from homology"/>
<comment type="similarity">
    <text evidence="2">Belongs to the GhoT/OrtT toxin family.</text>
</comment>
<dbReference type="KEGG" id="pala:CO695_17220"/>
<dbReference type="GeneID" id="57294305"/>
<evidence type="ECO:0000256" key="1">
    <source>
        <dbReference type="ARBA" id="ARBA00004429"/>
    </source>
</evidence>
<keyword evidence="3" id="KW-1003">Cell membrane</keyword>
<evidence type="ECO:0000256" key="6">
    <source>
        <dbReference type="ARBA" id="ARBA00022989"/>
    </source>
</evidence>
<dbReference type="GO" id="GO:0005886">
    <property type="term" value="C:plasma membrane"/>
    <property type="evidence" value="ECO:0007669"/>
    <property type="project" value="UniProtKB-SubCell"/>
</dbReference>
<evidence type="ECO:0000256" key="8">
    <source>
        <dbReference type="SAM" id="Phobius"/>
    </source>
</evidence>
<dbReference type="Pfam" id="PF10753">
    <property type="entry name" value="Toxin_GhoT_OrtT"/>
    <property type="match status" value="1"/>
</dbReference>
<protein>
    <submittedName>
        <fullName evidence="9">GhoT/OrtT family toxin</fullName>
    </submittedName>
</protein>
<accession>A0AAW9V8S2</accession>
<keyword evidence="5 8" id="KW-0812">Transmembrane</keyword>
<evidence type="ECO:0000256" key="3">
    <source>
        <dbReference type="ARBA" id="ARBA00022475"/>
    </source>
</evidence>
<dbReference type="Proteomes" id="UP000449944">
    <property type="component" value="Unassembled WGS sequence"/>
</dbReference>
<sequence>MSTFEHILLIYGIGGVCSALFALLVTKDPSFCMRLLSALLIGLTWPLSLPVALMFSLF</sequence>
<evidence type="ECO:0000256" key="2">
    <source>
        <dbReference type="ARBA" id="ARBA00010408"/>
    </source>
</evidence>
<keyword evidence="4" id="KW-0997">Cell inner membrane</keyword>
<name>A0AAW9V8S2_9GAMM</name>
<dbReference type="InterPro" id="IPR019689">
    <property type="entry name" value="Toxin_GhoT/OrtT"/>
</dbReference>
<evidence type="ECO:0000256" key="4">
    <source>
        <dbReference type="ARBA" id="ARBA00022519"/>
    </source>
</evidence>
<gene>
    <name evidence="9" type="ORF">GKR67_05820</name>
</gene>
<dbReference type="AlphaFoldDB" id="A0AAW9V8S2"/>
<keyword evidence="6 8" id="KW-1133">Transmembrane helix</keyword>
<feature type="transmembrane region" description="Helical" evidence="8">
    <location>
        <begin position="6"/>
        <end position="26"/>
    </location>
</feature>
<reference evidence="9 10" key="1">
    <citation type="submission" date="2019-10" db="EMBL/GenBank/DDBJ databases">
        <title>Comparative genomic analysis of Providencia.</title>
        <authorList>
            <person name="Yuan C."/>
            <person name="Wei Y."/>
            <person name="Yin Z."/>
        </authorList>
    </citation>
    <scope>NUCLEOTIDE SEQUENCE [LARGE SCALE GENOMIC DNA]</scope>
    <source>
        <strain evidence="10">wls1934</strain>
    </source>
</reference>
<dbReference type="EMBL" id="WLUB01000022">
    <property type="protein sequence ID" value="MTC34130.1"/>
    <property type="molecule type" value="Genomic_DNA"/>
</dbReference>
<keyword evidence="7 8" id="KW-0472">Membrane</keyword>
<comment type="subcellular location">
    <subcellularLocation>
        <location evidence="1">Cell inner membrane</location>
        <topology evidence="1">Multi-pass membrane protein</topology>
    </subcellularLocation>
</comment>
<dbReference type="RefSeq" id="WP_006662138.1">
    <property type="nucleotide sequence ID" value="NZ_CABKTF010000026.1"/>
</dbReference>
<evidence type="ECO:0000313" key="9">
    <source>
        <dbReference type="EMBL" id="MTC34130.1"/>
    </source>
</evidence>
<feature type="transmembrane region" description="Helical" evidence="8">
    <location>
        <begin position="38"/>
        <end position="57"/>
    </location>
</feature>
<evidence type="ECO:0000256" key="5">
    <source>
        <dbReference type="ARBA" id="ARBA00022692"/>
    </source>
</evidence>
<evidence type="ECO:0000256" key="7">
    <source>
        <dbReference type="ARBA" id="ARBA00023136"/>
    </source>
</evidence>